<accession>A0A3M6SHT2</accession>
<dbReference type="PRINTS" id="PR01070">
    <property type="entry name" value="ACCCTRFRASEB"/>
</dbReference>
<comment type="subunit">
    <text evidence="5">Acetyl-CoA carboxylase is a heterohexamer composed of biotin carboxyl carrier protein (AccB), biotin carboxylase (AccC) and two subunits each of ACCase subunit alpha (AccA) and ACCase subunit beta (AccD).</text>
</comment>
<keyword evidence="2 5" id="KW-0808">Transferase</keyword>
<dbReference type="EC" id="2.1.3.15" evidence="5"/>
<dbReference type="GO" id="GO:0005524">
    <property type="term" value="F:ATP binding"/>
    <property type="evidence" value="ECO:0007669"/>
    <property type="project" value="UniProtKB-KW"/>
</dbReference>
<dbReference type="GO" id="GO:0008270">
    <property type="term" value="F:zinc ion binding"/>
    <property type="evidence" value="ECO:0007669"/>
    <property type="project" value="UniProtKB-UniRule"/>
</dbReference>
<geneLocation type="plasmid" evidence="7">
    <name>pVP-R2lc01</name>
</geneLocation>
<dbReference type="InterPro" id="IPR011762">
    <property type="entry name" value="COA_CT_N"/>
</dbReference>
<keyword evidence="1 5" id="KW-0444">Lipid biosynthesis</keyword>
<keyword evidence="5" id="KW-0547">Nucleotide-binding</keyword>
<evidence type="ECO:0000256" key="1">
    <source>
        <dbReference type="ARBA" id="ARBA00022516"/>
    </source>
</evidence>
<keyword evidence="3 5" id="KW-0863">Zinc-finger</keyword>
<evidence type="ECO:0000256" key="2">
    <source>
        <dbReference type="ARBA" id="ARBA00022679"/>
    </source>
</evidence>
<comment type="pathway">
    <text evidence="5">Lipid metabolism; malonyl-CoA biosynthesis; malonyl-CoA from acetyl-CoA: step 1/1.</text>
</comment>
<sequence length="270" mass="30404">MKHYINKQKGYSNKVPRDLWIKCPYCKANLYKKKILPYFECPNCHYDFQLKAMEKLKLYTKQFEPLDSNMEVSLKNIKFPNYKEKLSVAKKKTQLNDAILTGIGNIKGFKIAIGVLDPYFIMGSMGTVVGKKLVDLFDTASSKGLPVILLISSGGARMQEGIFSLMQMINVSDAVIRHSKKGLFYLSILSDPTMGGVSASFAFQADVVLAEPHARIGFAGPKIIKNVSSEEFPTDFQRAEYLMKHGLVDNIIRRSQQLDIIADLLKIHVK</sequence>
<dbReference type="Pfam" id="PF01039">
    <property type="entry name" value="Carboxyl_trans"/>
    <property type="match status" value="1"/>
</dbReference>
<proteinExistence type="inferred from homology"/>
<evidence type="ECO:0000259" key="6">
    <source>
        <dbReference type="PROSITE" id="PS50980"/>
    </source>
</evidence>
<dbReference type="HAMAP" id="MF_01395">
    <property type="entry name" value="AcetylCoA_CT_beta"/>
    <property type="match status" value="1"/>
</dbReference>
<dbReference type="GO" id="GO:0003989">
    <property type="term" value="F:acetyl-CoA carboxylase activity"/>
    <property type="evidence" value="ECO:0007669"/>
    <property type="project" value="InterPro"/>
</dbReference>
<comment type="caution">
    <text evidence="5">Lacks conserved residue(s) required for the propagation of feature annotation.</text>
</comment>
<keyword evidence="5" id="KW-0276">Fatty acid metabolism</keyword>
<evidence type="ECO:0000313" key="7">
    <source>
        <dbReference type="EMBL" id="RMX27019.1"/>
    </source>
</evidence>
<dbReference type="EMBL" id="PTLS01000005">
    <property type="protein sequence ID" value="RMX27019.1"/>
    <property type="molecule type" value="Genomic_DNA"/>
</dbReference>
<evidence type="ECO:0000256" key="5">
    <source>
        <dbReference type="HAMAP-Rule" id="MF_01395"/>
    </source>
</evidence>
<dbReference type="UniPathway" id="UPA00655">
    <property type="reaction ID" value="UER00711"/>
</dbReference>
<name>A0A3M6SHT2_LIMRT</name>
<dbReference type="InterPro" id="IPR029045">
    <property type="entry name" value="ClpP/crotonase-like_dom_sf"/>
</dbReference>
<evidence type="ECO:0000256" key="4">
    <source>
        <dbReference type="ARBA" id="ARBA00023098"/>
    </source>
</evidence>
<dbReference type="InterPro" id="IPR034733">
    <property type="entry name" value="AcCoA_carboxyl_beta"/>
</dbReference>
<dbReference type="PANTHER" id="PTHR42995:SF5">
    <property type="entry name" value="ACETYL-COENZYME A CARBOXYLASE CARBOXYL TRANSFERASE SUBUNIT BETA, CHLOROPLASTIC"/>
    <property type="match status" value="1"/>
</dbReference>
<dbReference type="Proteomes" id="UP000276940">
    <property type="component" value="Plasmid pVP-R2lc01"/>
</dbReference>
<evidence type="ECO:0000256" key="3">
    <source>
        <dbReference type="ARBA" id="ARBA00022771"/>
    </source>
</evidence>
<dbReference type="GO" id="GO:0009317">
    <property type="term" value="C:acetyl-CoA carboxylase complex"/>
    <property type="evidence" value="ECO:0007669"/>
    <property type="project" value="InterPro"/>
</dbReference>
<keyword evidence="5" id="KW-0862">Zinc</keyword>
<keyword evidence="5" id="KW-0963">Cytoplasm</keyword>
<dbReference type="RefSeq" id="WP_124215884.1">
    <property type="nucleotide sequence ID" value="NZ_CM011639.1"/>
</dbReference>
<comment type="cofactor">
    <cofactor evidence="5">
        <name>Zn(2+)</name>
        <dbReference type="ChEBI" id="CHEBI:29105"/>
    </cofactor>
    <text evidence="5">Binds 1 zinc ion per subunit.</text>
</comment>
<dbReference type="Gene3D" id="3.90.226.10">
    <property type="entry name" value="2-enoyl-CoA Hydratase, Chain A, domain 1"/>
    <property type="match status" value="1"/>
</dbReference>
<dbReference type="GO" id="GO:2001295">
    <property type="term" value="P:malonyl-CoA biosynthetic process"/>
    <property type="evidence" value="ECO:0007669"/>
    <property type="project" value="UniProtKB-UniRule"/>
</dbReference>
<comment type="similarity">
    <text evidence="5">Belongs to the AccD/PCCB family.</text>
</comment>
<protein>
    <recommendedName>
        <fullName evidence="5">Acetyl-coenzyme A carboxylase carboxyl transferase subunit beta</fullName>
        <shortName evidence="5">ACCase subunit beta</shortName>
        <shortName evidence="5">Acetyl-CoA carboxylase carboxyltransferase subunit beta</shortName>
        <ecNumber evidence="5">2.1.3.15</ecNumber>
    </recommendedName>
</protein>
<organism evidence="7">
    <name type="scientific">Limosilactobacillus reuteri</name>
    <name type="common">Lactobacillus reuteri</name>
    <dbReference type="NCBI Taxonomy" id="1598"/>
    <lineage>
        <taxon>Bacteria</taxon>
        <taxon>Bacillati</taxon>
        <taxon>Bacillota</taxon>
        <taxon>Bacilli</taxon>
        <taxon>Lactobacillales</taxon>
        <taxon>Lactobacillaceae</taxon>
        <taxon>Limosilactobacillus</taxon>
    </lineage>
</organism>
<keyword evidence="5" id="KW-0067">ATP-binding</keyword>
<feature type="binding site" evidence="5">
    <location>
        <position position="41"/>
    </location>
    <ligand>
        <name>Zn(2+)</name>
        <dbReference type="ChEBI" id="CHEBI:29105"/>
    </ligand>
</feature>
<dbReference type="GO" id="GO:0006633">
    <property type="term" value="P:fatty acid biosynthetic process"/>
    <property type="evidence" value="ECO:0007669"/>
    <property type="project" value="UniProtKB-KW"/>
</dbReference>
<comment type="catalytic activity">
    <reaction evidence="5">
        <text>N(6)-carboxybiotinyl-L-lysyl-[protein] + acetyl-CoA = N(6)-biotinyl-L-lysyl-[protein] + malonyl-CoA</text>
        <dbReference type="Rhea" id="RHEA:54728"/>
        <dbReference type="Rhea" id="RHEA-COMP:10505"/>
        <dbReference type="Rhea" id="RHEA-COMP:10506"/>
        <dbReference type="ChEBI" id="CHEBI:57288"/>
        <dbReference type="ChEBI" id="CHEBI:57384"/>
        <dbReference type="ChEBI" id="CHEBI:83144"/>
        <dbReference type="ChEBI" id="CHEBI:83145"/>
        <dbReference type="EC" id="2.1.3.15"/>
    </reaction>
</comment>
<keyword evidence="5" id="KW-0479">Metal-binding</keyword>
<reference evidence="7" key="1">
    <citation type="journal article" date="2018" name="J Appl Environ Microbiol">
        <title>The gut symbionts Lactobacillus reuteri R2lc and 2010 encode a polyketide synthase cluster that activates the mammalian aryl-hydrocarbon receptor.</title>
        <authorList>
            <person name="Ozcam M."/>
            <person name="Roos S."/>
            <person name="Van Pijkeren J.P."/>
        </authorList>
    </citation>
    <scope>NUCLEOTIDE SEQUENCE [LARGE SCALE GENOMIC DNA]</scope>
    <source>
        <strain evidence="7">R2lc</strain>
        <plasmid evidence="7">pVP-R2lc01</plasmid>
    </source>
</reference>
<dbReference type="PANTHER" id="PTHR42995">
    <property type="entry name" value="ACETYL-COENZYME A CARBOXYLASE CARBOXYL TRANSFERASE SUBUNIT BETA, CHLOROPLASTIC"/>
    <property type="match status" value="1"/>
</dbReference>
<keyword evidence="4 5" id="KW-0443">Lipid metabolism</keyword>
<gene>
    <name evidence="5" type="primary">accD</name>
    <name evidence="7" type="ORF">C5O77_00150</name>
</gene>
<dbReference type="AlphaFoldDB" id="A0A3M6SHT2"/>
<dbReference type="PROSITE" id="PS50980">
    <property type="entry name" value="COA_CT_NTER"/>
    <property type="match status" value="1"/>
</dbReference>
<comment type="function">
    <text evidence="5">Component of the acetyl coenzyme A carboxylase (ACC) complex. Biotin carboxylase (BC) catalyzes the carboxylation of biotin on its carrier protein (BCCP) and then the CO(2) group is transferred by the transcarboxylase to acetyl-CoA to form malonyl-CoA.</text>
</comment>
<feature type="binding site" evidence="5">
    <location>
        <position position="44"/>
    </location>
    <ligand>
        <name>Zn(2+)</name>
        <dbReference type="ChEBI" id="CHEBI:29105"/>
    </ligand>
</feature>
<dbReference type="SUPFAM" id="SSF52096">
    <property type="entry name" value="ClpP/crotonase"/>
    <property type="match status" value="1"/>
</dbReference>
<feature type="binding site" evidence="5">
    <location>
        <position position="26"/>
    </location>
    <ligand>
        <name>Zn(2+)</name>
        <dbReference type="ChEBI" id="CHEBI:29105"/>
    </ligand>
</feature>
<comment type="caution">
    <text evidence="7">The sequence shown here is derived from an EMBL/GenBank/DDBJ whole genome shotgun (WGS) entry which is preliminary data.</text>
</comment>
<keyword evidence="7" id="KW-0614">Plasmid</keyword>
<feature type="binding site" evidence="5">
    <location>
        <position position="23"/>
    </location>
    <ligand>
        <name>Zn(2+)</name>
        <dbReference type="ChEBI" id="CHEBI:29105"/>
    </ligand>
</feature>
<dbReference type="GO" id="GO:0016743">
    <property type="term" value="F:carboxyl- or carbamoyltransferase activity"/>
    <property type="evidence" value="ECO:0007669"/>
    <property type="project" value="UniProtKB-UniRule"/>
</dbReference>
<keyword evidence="5" id="KW-0275">Fatty acid biosynthesis</keyword>
<feature type="domain" description="CoA carboxyltransferase N-terminal" evidence="6">
    <location>
        <begin position="19"/>
        <end position="270"/>
    </location>
</feature>
<dbReference type="InterPro" id="IPR000438">
    <property type="entry name" value="Acetyl_CoA_COase_Trfase_b_su"/>
</dbReference>
<comment type="subcellular location">
    <subcellularLocation>
        <location evidence="5">Cytoplasm</location>
    </subcellularLocation>
</comment>